<dbReference type="OrthoDB" id="3257643at2759"/>
<protein>
    <recommendedName>
        <fullName evidence="2">BZIP domain-containing protein</fullName>
    </recommendedName>
</protein>
<dbReference type="CDD" id="cd14686">
    <property type="entry name" value="bZIP"/>
    <property type="match status" value="1"/>
</dbReference>
<comment type="caution">
    <text evidence="3">The sequence shown here is derived from an EMBL/GenBank/DDBJ whole genome shotgun (WGS) entry which is preliminary data.</text>
</comment>
<dbReference type="RefSeq" id="XP_043012501.1">
    <property type="nucleotide sequence ID" value="XM_043151406.1"/>
</dbReference>
<feature type="compositionally biased region" description="Low complexity" evidence="1">
    <location>
        <begin position="9"/>
        <end position="18"/>
    </location>
</feature>
<evidence type="ECO:0000256" key="1">
    <source>
        <dbReference type="SAM" id="MobiDB-lite"/>
    </source>
</evidence>
<dbReference type="GeneID" id="66075787"/>
<feature type="compositionally biased region" description="Low complexity" evidence="1">
    <location>
        <begin position="239"/>
        <end position="265"/>
    </location>
</feature>
<dbReference type="AlphaFoldDB" id="A0A9P7UWN9"/>
<dbReference type="InterPro" id="IPR004827">
    <property type="entry name" value="bZIP"/>
</dbReference>
<evidence type="ECO:0000313" key="4">
    <source>
        <dbReference type="Proteomes" id="UP001049176"/>
    </source>
</evidence>
<feature type="compositionally biased region" description="Basic residues" evidence="1">
    <location>
        <begin position="210"/>
        <end position="219"/>
    </location>
</feature>
<feature type="compositionally biased region" description="Low complexity" evidence="1">
    <location>
        <begin position="186"/>
        <end position="209"/>
    </location>
</feature>
<dbReference type="Proteomes" id="UP001049176">
    <property type="component" value="Chromosome 3"/>
</dbReference>
<dbReference type="PROSITE" id="PS00036">
    <property type="entry name" value="BZIP_BASIC"/>
    <property type="match status" value="1"/>
</dbReference>
<proteinExistence type="predicted"/>
<feature type="compositionally biased region" description="Polar residues" evidence="1">
    <location>
        <begin position="114"/>
        <end position="123"/>
    </location>
</feature>
<keyword evidence="4" id="KW-1185">Reference proteome</keyword>
<evidence type="ECO:0000259" key="2">
    <source>
        <dbReference type="PROSITE" id="PS00036"/>
    </source>
</evidence>
<dbReference type="Gene3D" id="1.20.5.170">
    <property type="match status" value="1"/>
</dbReference>
<feature type="domain" description="BZIP" evidence="2">
    <location>
        <begin position="28"/>
        <end position="41"/>
    </location>
</feature>
<dbReference type="EMBL" id="CM032183">
    <property type="protein sequence ID" value="KAG7096031.1"/>
    <property type="molecule type" value="Genomic_DNA"/>
</dbReference>
<feature type="region of interest" description="Disordered" evidence="1">
    <location>
        <begin position="109"/>
        <end position="285"/>
    </location>
</feature>
<feature type="region of interest" description="Disordered" evidence="1">
    <location>
        <begin position="1"/>
        <end position="43"/>
    </location>
</feature>
<sequence>MSAPGVNVTSLSSSTTSSPNPNNDRPERSRNAKAQARHRAKRKAYIEQLEQTVTKLQTALGFSPEQVAALPPPLAKIRELESENARLVEENERLKRLMGQDPNVRVGSLERTRSSNSIPTSTGYDVIGRCTGPTNDYGIKRRRLSGEMDGSGVYDPSPTNNNGQSTQGGGNTADLLGRAPPPPLTIPHQQQQQQQQQQQHHQQYTPTHTHTPHSAHPAHGHQQPMFSLHHHQHPGGGFSMPPSTPSSSTTSSPPFSPATTSANSPNPNGVRYPGTPGSYPSVKVEDESYGANTGGYTLPPFNHHHNSDSWYHSQERVVVHR</sequence>
<accession>A0A9P7UWN9</accession>
<evidence type="ECO:0000313" key="3">
    <source>
        <dbReference type="EMBL" id="KAG7096031.1"/>
    </source>
</evidence>
<name>A0A9P7UWN9_9AGAR</name>
<dbReference type="GO" id="GO:0003700">
    <property type="term" value="F:DNA-binding transcription factor activity"/>
    <property type="evidence" value="ECO:0007669"/>
    <property type="project" value="InterPro"/>
</dbReference>
<reference evidence="3" key="1">
    <citation type="journal article" date="2021" name="Genome Biol. Evol.">
        <title>The assembled and annotated genome of the fairy-ring fungus Marasmius oreades.</title>
        <authorList>
            <person name="Hiltunen M."/>
            <person name="Ament-Velasquez S.L."/>
            <person name="Johannesson H."/>
        </authorList>
    </citation>
    <scope>NUCLEOTIDE SEQUENCE</scope>
    <source>
        <strain evidence="3">03SP1</strain>
    </source>
</reference>
<organism evidence="3 4">
    <name type="scientific">Marasmius oreades</name>
    <name type="common">fairy-ring Marasmius</name>
    <dbReference type="NCBI Taxonomy" id="181124"/>
    <lineage>
        <taxon>Eukaryota</taxon>
        <taxon>Fungi</taxon>
        <taxon>Dikarya</taxon>
        <taxon>Basidiomycota</taxon>
        <taxon>Agaricomycotina</taxon>
        <taxon>Agaricomycetes</taxon>
        <taxon>Agaricomycetidae</taxon>
        <taxon>Agaricales</taxon>
        <taxon>Marasmiineae</taxon>
        <taxon>Marasmiaceae</taxon>
        <taxon>Marasmius</taxon>
    </lineage>
</organism>
<gene>
    <name evidence="3" type="ORF">E1B28_006711</name>
</gene>